<dbReference type="InterPro" id="IPR053745">
    <property type="entry name" value="Viral_Tail_Comp_sf"/>
</dbReference>
<sequence>MTYAVASALQAAVYQALQGDAVLTALVGSNVFDELPKGDLPSLFVSLGPETAVDASDADGDGAWHRFTVSVVTESAGFQSAKDAAGAISDALHGANLTLSRGRLVGLWFQKAVARRQSGKRRQIDMVFRARVEDAVAG</sequence>
<dbReference type="Pfam" id="PF11367">
    <property type="entry name" value="Tail_completion_gp17"/>
    <property type="match status" value="1"/>
</dbReference>
<evidence type="ECO:0000313" key="2">
    <source>
        <dbReference type="Proteomes" id="UP000681356"/>
    </source>
</evidence>
<dbReference type="AlphaFoldDB" id="A0A8J8B868"/>
<dbReference type="InterPro" id="IPR021508">
    <property type="entry name" value="Gp17-like"/>
</dbReference>
<evidence type="ECO:0000313" key="1">
    <source>
        <dbReference type="EMBL" id="MBS0124245.1"/>
    </source>
</evidence>
<name>A0A8J8B868_9RHOB</name>
<dbReference type="EMBL" id="JAGTUU010000003">
    <property type="protein sequence ID" value="MBS0124245.1"/>
    <property type="molecule type" value="Genomic_DNA"/>
</dbReference>
<keyword evidence="2" id="KW-1185">Reference proteome</keyword>
<gene>
    <name evidence="1" type="ORF">KB874_08855</name>
</gene>
<dbReference type="RefSeq" id="WP_212536203.1">
    <property type="nucleotide sequence ID" value="NZ_JAGTUU010000003.1"/>
</dbReference>
<organism evidence="1 2">
    <name type="scientific">Thetidibacter halocola</name>
    <dbReference type="NCBI Taxonomy" id="2827239"/>
    <lineage>
        <taxon>Bacteria</taxon>
        <taxon>Pseudomonadati</taxon>
        <taxon>Pseudomonadota</taxon>
        <taxon>Alphaproteobacteria</taxon>
        <taxon>Rhodobacterales</taxon>
        <taxon>Roseobacteraceae</taxon>
        <taxon>Thetidibacter</taxon>
    </lineage>
</organism>
<dbReference type="Gene3D" id="3.30.2000.30">
    <property type="match status" value="1"/>
</dbReference>
<comment type="caution">
    <text evidence="1">The sequence shown here is derived from an EMBL/GenBank/DDBJ whole genome shotgun (WGS) entry which is preliminary data.</text>
</comment>
<protein>
    <submittedName>
        <fullName evidence="1">DUF3168 domain-containing protein</fullName>
    </submittedName>
</protein>
<proteinExistence type="predicted"/>
<accession>A0A8J8B868</accession>
<dbReference type="Proteomes" id="UP000681356">
    <property type="component" value="Unassembled WGS sequence"/>
</dbReference>
<reference evidence="1" key="1">
    <citation type="submission" date="2021-04" db="EMBL/GenBank/DDBJ databases">
        <authorList>
            <person name="Yoon J."/>
        </authorList>
    </citation>
    <scope>NUCLEOTIDE SEQUENCE</scope>
    <source>
        <strain evidence="1">KMU-90</strain>
    </source>
</reference>